<dbReference type="InterPro" id="IPR051678">
    <property type="entry name" value="AGP_Transferase"/>
</dbReference>
<reference evidence="2 3" key="1">
    <citation type="journal article" date="2024" name="IMA Fungus">
        <title>IMA Genome - F19 : A genome assembly and annotation guide to empower mycologists, including annotated draft genome sequences of Ceratocystis pirilliformis, Diaporthe australafricana, Fusarium ophioides, Paecilomyces lecythidis, and Sporothrix stenoceras.</title>
        <authorList>
            <person name="Aylward J."/>
            <person name="Wilson A.M."/>
            <person name="Visagie C.M."/>
            <person name="Spraker J."/>
            <person name="Barnes I."/>
            <person name="Buitendag C."/>
            <person name="Ceriani C."/>
            <person name="Del Mar Angel L."/>
            <person name="du Plessis D."/>
            <person name="Fuchs T."/>
            <person name="Gasser K."/>
            <person name="Kramer D."/>
            <person name="Li W."/>
            <person name="Munsamy K."/>
            <person name="Piso A."/>
            <person name="Price J.L."/>
            <person name="Sonnekus B."/>
            <person name="Thomas C."/>
            <person name="van der Nest A."/>
            <person name="van Dijk A."/>
            <person name="van Heerden A."/>
            <person name="van Vuuren N."/>
            <person name="Yilmaz N."/>
            <person name="Duong T.A."/>
            <person name="van der Merwe N.A."/>
            <person name="Wingfield M.J."/>
            <person name="Wingfield B.D."/>
        </authorList>
    </citation>
    <scope>NUCLEOTIDE SEQUENCE [LARGE SCALE GENOMIC DNA]</scope>
    <source>
        <strain evidence="2 3">CMW 18300</strain>
    </source>
</reference>
<dbReference type="InterPro" id="IPR011009">
    <property type="entry name" value="Kinase-like_dom_sf"/>
</dbReference>
<name>A0ABR3VW11_9PEZI</name>
<proteinExistence type="predicted"/>
<evidence type="ECO:0000313" key="2">
    <source>
        <dbReference type="EMBL" id="KAL1846486.1"/>
    </source>
</evidence>
<evidence type="ECO:0000259" key="1">
    <source>
        <dbReference type="Pfam" id="PF01636"/>
    </source>
</evidence>
<feature type="domain" description="Aminoglycoside phosphotransferase" evidence="1">
    <location>
        <begin position="147"/>
        <end position="242"/>
    </location>
</feature>
<dbReference type="Gene3D" id="3.90.1200.10">
    <property type="match status" value="1"/>
</dbReference>
<gene>
    <name evidence="2" type="ORF">Daus18300_014236</name>
</gene>
<protein>
    <recommendedName>
        <fullName evidence="1">Aminoglycoside phosphotransferase domain-containing protein</fullName>
    </recommendedName>
</protein>
<dbReference type="EMBL" id="JAWRVE010000266">
    <property type="protein sequence ID" value="KAL1846486.1"/>
    <property type="molecule type" value="Genomic_DNA"/>
</dbReference>
<comment type="caution">
    <text evidence="2">The sequence shown here is derived from an EMBL/GenBank/DDBJ whole genome shotgun (WGS) entry which is preliminary data.</text>
</comment>
<dbReference type="Proteomes" id="UP001583177">
    <property type="component" value="Unassembled WGS sequence"/>
</dbReference>
<dbReference type="PANTHER" id="PTHR21310">
    <property type="entry name" value="AMINOGLYCOSIDE PHOSPHOTRANSFERASE-RELATED-RELATED"/>
    <property type="match status" value="1"/>
</dbReference>
<evidence type="ECO:0000313" key="3">
    <source>
        <dbReference type="Proteomes" id="UP001583177"/>
    </source>
</evidence>
<keyword evidence="3" id="KW-1185">Reference proteome</keyword>
<organism evidence="2 3">
    <name type="scientific">Diaporthe australafricana</name>
    <dbReference type="NCBI Taxonomy" id="127596"/>
    <lineage>
        <taxon>Eukaryota</taxon>
        <taxon>Fungi</taxon>
        <taxon>Dikarya</taxon>
        <taxon>Ascomycota</taxon>
        <taxon>Pezizomycotina</taxon>
        <taxon>Sordariomycetes</taxon>
        <taxon>Sordariomycetidae</taxon>
        <taxon>Diaporthales</taxon>
        <taxon>Diaporthaceae</taxon>
        <taxon>Diaporthe</taxon>
    </lineage>
</organism>
<dbReference type="Pfam" id="PF01636">
    <property type="entry name" value="APH"/>
    <property type="match status" value="1"/>
</dbReference>
<dbReference type="InterPro" id="IPR002575">
    <property type="entry name" value="Aminoglycoside_PTrfase"/>
</dbReference>
<sequence length="335" mass="37523">MATALWAQQTVEGFFRRRKYPTQFECNRIARKVSGASDVHNVDTPGSMSYTVVCTGCRGGDGKDLVISFREPEAHLDELMEEMARATHGDLVPATSRCDVMDGADPPLTIYTMPYLRGISCLDALACQVEMDEATEARHVYFVRHLPRCWLKPQQVTAEARAEALDGVRRRLVLLSSSCILGASMMPELERSLPILFGQEYPQVLTHGDLSLTNILVHDDTYEITGIVDWSLAALLPFGMELDCLFLTTGYMDRGGWHDYACCSQLREAFWLEFWSASGIEDSARRNVRNMAEQAARTGATLRYAFRRNANGSPSEVLASEEALAWSYLREWLAA</sequence>
<dbReference type="SUPFAM" id="SSF56112">
    <property type="entry name" value="Protein kinase-like (PK-like)"/>
    <property type="match status" value="1"/>
</dbReference>
<accession>A0ABR3VW11</accession>